<accession>A0A2P8EU57</accession>
<evidence type="ECO:0000313" key="1">
    <source>
        <dbReference type="EMBL" id="PSL12999.1"/>
    </source>
</evidence>
<dbReference type="Proteomes" id="UP000240418">
    <property type="component" value="Unassembled WGS sequence"/>
</dbReference>
<evidence type="ECO:0000313" key="2">
    <source>
        <dbReference type="Proteomes" id="UP000240418"/>
    </source>
</evidence>
<reference evidence="1 2" key="1">
    <citation type="submission" date="2018-03" db="EMBL/GenBank/DDBJ databases">
        <title>Genomic Encyclopedia of Archaeal and Bacterial Type Strains, Phase II (KMG-II): from individual species to whole genera.</title>
        <authorList>
            <person name="Goeker M."/>
        </authorList>
    </citation>
    <scope>NUCLEOTIDE SEQUENCE [LARGE SCALE GENOMIC DNA]</scope>
    <source>
        <strain evidence="1 2">DSM 100673</strain>
    </source>
</reference>
<name>A0A2P8EU57_9RHOB</name>
<keyword evidence="2" id="KW-1185">Reference proteome</keyword>
<gene>
    <name evidence="1" type="ORF">CLV88_1361</name>
</gene>
<comment type="caution">
    <text evidence="1">The sequence shown here is derived from an EMBL/GenBank/DDBJ whole genome shotgun (WGS) entry which is preliminary data.</text>
</comment>
<sequence length="64" mass="7173">MDDAAKQFDTLEVEVEVEVFEQNTVGRRFYDIYGFQQIGSSFHKATGETILRLAKTGKNTEAAA</sequence>
<dbReference type="AlphaFoldDB" id="A0A2P8EU57"/>
<evidence type="ECO:0008006" key="3">
    <source>
        <dbReference type="Google" id="ProtNLM"/>
    </source>
</evidence>
<dbReference type="EMBL" id="PYGJ01000036">
    <property type="protein sequence ID" value="PSL12999.1"/>
    <property type="molecule type" value="Genomic_DNA"/>
</dbReference>
<organism evidence="1 2">
    <name type="scientific">Shimia abyssi</name>
    <dbReference type="NCBI Taxonomy" id="1662395"/>
    <lineage>
        <taxon>Bacteria</taxon>
        <taxon>Pseudomonadati</taxon>
        <taxon>Pseudomonadota</taxon>
        <taxon>Alphaproteobacteria</taxon>
        <taxon>Rhodobacterales</taxon>
        <taxon>Roseobacteraceae</taxon>
    </lineage>
</organism>
<protein>
    <recommendedName>
        <fullName evidence="3">Acetyltransferase (GNAT) family protein</fullName>
    </recommendedName>
</protein>
<proteinExistence type="predicted"/>